<sequence>MSLRKIFILSFILFCVCNIGVFSIDPYMKNDVTPQGIISFELIGTIQHAHEAFTAWGATGQMAAGLSIGLDYLYIFLYLIMGMSGFRLITQKTARYSLNVARFIRYFSFLCPLTALCDFTENYALIQLLTGSQNTLWPRMAHLCATGKFTGSALCLLLALAGFLFATFQDMRNQAAKESQIS</sequence>
<organism evidence="2 3">
    <name type="scientific">Vibrio aerogenes CECT 7868</name>
    <dbReference type="NCBI Taxonomy" id="1216006"/>
    <lineage>
        <taxon>Bacteria</taxon>
        <taxon>Pseudomonadati</taxon>
        <taxon>Pseudomonadota</taxon>
        <taxon>Gammaproteobacteria</taxon>
        <taxon>Vibrionales</taxon>
        <taxon>Vibrionaceae</taxon>
        <taxon>Vibrio</taxon>
    </lineage>
</organism>
<feature type="transmembrane region" description="Helical" evidence="1">
    <location>
        <begin position="109"/>
        <end position="129"/>
    </location>
</feature>
<keyword evidence="1" id="KW-0472">Membrane</keyword>
<feature type="transmembrane region" description="Helical" evidence="1">
    <location>
        <begin position="72"/>
        <end position="89"/>
    </location>
</feature>
<evidence type="ECO:0000256" key="1">
    <source>
        <dbReference type="SAM" id="Phobius"/>
    </source>
</evidence>
<keyword evidence="3" id="KW-1185">Reference proteome</keyword>
<name>A0A1M6DFE4_9VIBR</name>
<gene>
    <name evidence="2" type="ORF">VA7868_04215</name>
</gene>
<feature type="transmembrane region" description="Helical" evidence="1">
    <location>
        <begin position="149"/>
        <end position="168"/>
    </location>
</feature>
<dbReference type="STRING" id="1216006.VA7868_04215"/>
<accession>A0A1M6DFE4</accession>
<reference evidence="2 3" key="1">
    <citation type="submission" date="2016-11" db="EMBL/GenBank/DDBJ databases">
        <authorList>
            <person name="Jaros S."/>
            <person name="Januszkiewicz K."/>
            <person name="Wedrychowicz H."/>
        </authorList>
    </citation>
    <scope>NUCLEOTIDE SEQUENCE [LARGE SCALE GENOMIC DNA]</scope>
    <source>
        <strain evidence="2 3">CECT 7868</strain>
    </source>
</reference>
<dbReference type="Proteomes" id="UP000184608">
    <property type="component" value="Unassembled WGS sequence"/>
</dbReference>
<evidence type="ECO:0000313" key="3">
    <source>
        <dbReference type="Proteomes" id="UP000184608"/>
    </source>
</evidence>
<feature type="transmembrane region" description="Helical" evidence="1">
    <location>
        <begin position="7"/>
        <end position="24"/>
    </location>
</feature>
<keyword evidence="1" id="KW-0812">Transmembrane</keyword>
<dbReference type="OrthoDB" id="6197887at2"/>
<proteinExistence type="predicted"/>
<dbReference type="EMBL" id="FQXZ01000046">
    <property type="protein sequence ID" value="SHI71880.1"/>
    <property type="molecule type" value="Genomic_DNA"/>
</dbReference>
<protein>
    <submittedName>
        <fullName evidence="2">Uncharacterized protein</fullName>
    </submittedName>
</protein>
<keyword evidence="1" id="KW-1133">Transmembrane helix</keyword>
<dbReference type="RefSeq" id="WP_073605807.1">
    <property type="nucleotide sequence ID" value="NZ_FQXZ01000046.1"/>
</dbReference>
<dbReference type="AlphaFoldDB" id="A0A1M6DFE4"/>
<evidence type="ECO:0000313" key="2">
    <source>
        <dbReference type="EMBL" id="SHI71880.1"/>
    </source>
</evidence>